<sequence length="142" mass="14927">MTRLRWCVALSGWVALIATALPEGSPVRAATTVAFLLVCPGLAATLRGSGHGPRREDGRTALLAQIVLAGAVSVALSALVAEALFVVGLFSPVRALIALAALTSAMVLVPDLRLPERRTPAWRALAWRPPSAHRRPPAGLDR</sequence>
<evidence type="ECO:0000313" key="3">
    <source>
        <dbReference type="Proteomes" id="UP001622690"/>
    </source>
</evidence>
<proteinExistence type="predicted"/>
<keyword evidence="1" id="KW-0812">Transmembrane</keyword>
<accession>A0ABZ1J5A8</accession>
<reference evidence="2 3" key="1">
    <citation type="submission" date="2022-10" db="EMBL/GenBank/DDBJ databases">
        <title>The complete genomes of actinobacterial strains from the NBC collection.</title>
        <authorList>
            <person name="Joergensen T.S."/>
            <person name="Alvarez Arevalo M."/>
            <person name="Sterndorff E.B."/>
            <person name="Faurdal D."/>
            <person name="Vuksanovic O."/>
            <person name="Mourched A.-S."/>
            <person name="Charusanti P."/>
            <person name="Shaw S."/>
            <person name="Blin K."/>
            <person name="Weber T."/>
        </authorList>
    </citation>
    <scope>NUCLEOTIDE SEQUENCE [LARGE SCALE GENOMIC DNA]</scope>
    <source>
        <strain evidence="2 3">NBC_00206</strain>
    </source>
</reference>
<protein>
    <recommendedName>
        <fullName evidence="4">Integral membrane protein</fullName>
    </recommendedName>
</protein>
<feature type="transmembrane region" description="Helical" evidence="1">
    <location>
        <begin position="96"/>
        <end position="114"/>
    </location>
</feature>
<dbReference type="Proteomes" id="UP001622690">
    <property type="component" value="Chromosome"/>
</dbReference>
<evidence type="ECO:0000256" key="1">
    <source>
        <dbReference type="SAM" id="Phobius"/>
    </source>
</evidence>
<evidence type="ECO:0008006" key="4">
    <source>
        <dbReference type="Google" id="ProtNLM"/>
    </source>
</evidence>
<feature type="transmembrane region" description="Helical" evidence="1">
    <location>
        <begin position="62"/>
        <end position="90"/>
    </location>
</feature>
<organism evidence="2 3">
    <name type="scientific">Streptomyces nigra</name>
    <dbReference type="NCBI Taxonomy" id="1827580"/>
    <lineage>
        <taxon>Bacteria</taxon>
        <taxon>Bacillati</taxon>
        <taxon>Actinomycetota</taxon>
        <taxon>Actinomycetes</taxon>
        <taxon>Kitasatosporales</taxon>
        <taxon>Streptomycetaceae</taxon>
        <taxon>Streptomyces</taxon>
    </lineage>
</organism>
<name>A0ABZ1J5A8_9ACTN</name>
<dbReference type="RefSeq" id="WP_364799056.1">
    <property type="nucleotide sequence ID" value="NZ_CP108125.1"/>
</dbReference>
<dbReference type="EMBL" id="CP108125">
    <property type="protein sequence ID" value="WTO86353.1"/>
    <property type="molecule type" value="Genomic_DNA"/>
</dbReference>
<keyword evidence="3" id="KW-1185">Reference proteome</keyword>
<gene>
    <name evidence="2" type="ORF">OHU27_29565</name>
</gene>
<evidence type="ECO:0000313" key="2">
    <source>
        <dbReference type="EMBL" id="WTO86353.1"/>
    </source>
</evidence>
<feature type="transmembrane region" description="Helical" evidence="1">
    <location>
        <begin position="32"/>
        <end position="50"/>
    </location>
</feature>
<keyword evidence="1" id="KW-1133">Transmembrane helix</keyword>
<keyword evidence="1" id="KW-0472">Membrane</keyword>